<evidence type="ECO:0000313" key="23">
    <source>
        <dbReference type="Proteomes" id="UP000886520"/>
    </source>
</evidence>
<comment type="catalytic activity">
    <reaction evidence="16">
        <text>(3S)-3-hydroxybutanoyl-CoA = (3R)-3-hydroxybutanoyl-CoA</text>
        <dbReference type="Rhea" id="RHEA:21760"/>
        <dbReference type="ChEBI" id="CHEBI:57315"/>
        <dbReference type="ChEBI" id="CHEBI:57316"/>
        <dbReference type="EC" id="5.1.2.3"/>
    </reaction>
</comment>
<keyword evidence="13" id="KW-0413">Isomerase</keyword>
<evidence type="ECO:0000256" key="16">
    <source>
        <dbReference type="ARBA" id="ARBA00023701"/>
    </source>
</evidence>
<evidence type="ECO:0000256" key="10">
    <source>
        <dbReference type="ARBA" id="ARBA00023027"/>
    </source>
</evidence>
<evidence type="ECO:0008006" key="24">
    <source>
        <dbReference type="Google" id="ProtNLM"/>
    </source>
</evidence>
<keyword evidence="14" id="KW-0456">Lyase</keyword>
<evidence type="ECO:0000256" key="5">
    <source>
        <dbReference type="ARBA" id="ARBA00007005"/>
    </source>
</evidence>
<keyword evidence="8" id="KW-0276">Fatty acid metabolism</keyword>
<dbReference type="CDD" id="cd06558">
    <property type="entry name" value="crotonase-like"/>
    <property type="match status" value="1"/>
</dbReference>
<dbReference type="Gene3D" id="3.90.226.10">
    <property type="entry name" value="2-enoyl-CoA Hydratase, Chain A, domain 1"/>
    <property type="match status" value="1"/>
</dbReference>
<comment type="pathway">
    <text evidence="4">Lipid metabolism; fatty acid beta-oxidation.</text>
</comment>
<protein>
    <recommendedName>
        <fullName evidence="24">3-hydroxyacyl-CoA dehydrogenase</fullName>
    </recommendedName>
</protein>
<evidence type="ECO:0000256" key="4">
    <source>
        <dbReference type="ARBA" id="ARBA00005005"/>
    </source>
</evidence>
<dbReference type="InterPro" id="IPR006176">
    <property type="entry name" value="3-OHacyl-CoA_DH_NAD-bd"/>
</dbReference>
<comment type="caution">
    <text evidence="22">The sequence shown here is derived from an EMBL/GenBank/DDBJ whole genome shotgun (WGS) entry which is preliminary data.</text>
</comment>
<dbReference type="Pfam" id="PF00725">
    <property type="entry name" value="3HCDH"/>
    <property type="match status" value="1"/>
</dbReference>
<gene>
    <name evidence="22" type="ORF">GOP47_0015921</name>
</gene>
<dbReference type="InterPro" id="IPR008927">
    <property type="entry name" value="6-PGluconate_DH-like_C_sf"/>
</dbReference>
<accession>A0A9D4UKP4</accession>
<keyword evidence="15" id="KW-0511">Multifunctional enzyme</keyword>
<evidence type="ECO:0000256" key="1">
    <source>
        <dbReference type="ARBA" id="ARBA00000452"/>
    </source>
</evidence>
<dbReference type="FunFam" id="3.90.226.10:FF:000011">
    <property type="entry name" value="Fatty acid oxidation complex subunit alpha"/>
    <property type="match status" value="1"/>
</dbReference>
<dbReference type="SUPFAM" id="SSF52096">
    <property type="entry name" value="ClpP/crotonase"/>
    <property type="match status" value="1"/>
</dbReference>
<comment type="similarity">
    <text evidence="5">In the central section; belongs to the 3-hydroxyacyl-CoA dehydrogenase family.</text>
</comment>
<reference evidence="22" key="1">
    <citation type="submission" date="2021-01" db="EMBL/GenBank/DDBJ databases">
        <title>Adiantum capillus-veneris genome.</title>
        <authorList>
            <person name="Fang Y."/>
            <person name="Liao Q."/>
        </authorList>
    </citation>
    <scope>NUCLEOTIDE SEQUENCE</scope>
    <source>
        <strain evidence="22">H3</strain>
        <tissue evidence="22">Leaf</tissue>
    </source>
</reference>
<comment type="similarity">
    <text evidence="6">In the N-terminal section; belongs to the enoyl-CoA hydratase/isomerase family.</text>
</comment>
<dbReference type="AlphaFoldDB" id="A0A9D4UKP4"/>
<dbReference type="Pfam" id="PF00378">
    <property type="entry name" value="ECH_1"/>
    <property type="match status" value="1"/>
</dbReference>
<keyword evidence="10" id="KW-0520">NAD</keyword>
<dbReference type="Gene3D" id="3.40.50.720">
    <property type="entry name" value="NAD(P)-binding Rossmann-like Domain"/>
    <property type="match status" value="1"/>
</dbReference>
<comment type="catalytic activity">
    <reaction evidence="17">
        <text>a (3S)-3-hydroxyacyl-CoA = a (2E)-enoyl-CoA + H2O</text>
        <dbReference type="Rhea" id="RHEA:16105"/>
        <dbReference type="ChEBI" id="CHEBI:15377"/>
        <dbReference type="ChEBI" id="CHEBI:57318"/>
        <dbReference type="ChEBI" id="CHEBI:58856"/>
        <dbReference type="EC" id="4.2.1.17"/>
    </reaction>
</comment>
<dbReference type="InterPro" id="IPR006108">
    <property type="entry name" value="3HC_DH_C"/>
</dbReference>
<dbReference type="Proteomes" id="UP000886520">
    <property type="component" value="Chromosome 15"/>
</dbReference>
<evidence type="ECO:0000256" key="8">
    <source>
        <dbReference type="ARBA" id="ARBA00022832"/>
    </source>
</evidence>
<dbReference type="GO" id="GO:0008692">
    <property type="term" value="F:3-hydroxybutyryl-CoA epimerase activity"/>
    <property type="evidence" value="ECO:0007669"/>
    <property type="project" value="UniProtKB-EC"/>
</dbReference>
<dbReference type="GO" id="GO:0070403">
    <property type="term" value="F:NAD+ binding"/>
    <property type="evidence" value="ECO:0007669"/>
    <property type="project" value="InterPro"/>
</dbReference>
<dbReference type="GO" id="GO:0004300">
    <property type="term" value="F:enoyl-CoA hydratase activity"/>
    <property type="evidence" value="ECO:0007669"/>
    <property type="project" value="UniProtKB-EC"/>
</dbReference>
<dbReference type="InterPro" id="IPR036291">
    <property type="entry name" value="NAD(P)-bd_dom_sf"/>
</dbReference>
<evidence type="ECO:0000256" key="15">
    <source>
        <dbReference type="ARBA" id="ARBA00023268"/>
    </source>
</evidence>
<sequence>MIPVCKRLCAMAIKTVMMEVGGDKVAIMTINNPPVNSLSNAVHNGLYKCFKEAQERNDIKAIVITGADGKFCGGADIRNFQKKQNAEDESEKSIIAPRNLFNNVIEACEKPVVAAIEGFALGGGLELAMVCHARVASEGTELGLPELQLGIIPGLGGTQRLPRLIGLDKALDMLLTSRSISAETGREYGLVDVVTHSSDVLETSRRQALAMVHPRKSWLIALHRMDKVGNSDNFLKTLTNARAKAKRKFRNVRYPFVCLDVVEEGLCKGGEIGTELETKACRALVNTFEARALMHIFFSQRSTSKVFYASTPGLKARAVKNVAVVGCGLMGSGIAATLVAHNIPVLVKDISSTVLENGLKMIKENLEGLVKKGKMTELQARDALALVKTTESYKGFESLDLVVESVHEDLPLKQRIFHELESVCSINCILASNTSALKIAAIGAKLSFQDRMAGTHFFSPPHVMQLLEIVHADQTSAQTVMDLLSLAKTLNKVPLIVKDVPGFAANRLFVPYLMFSTFLVDLGLDPYHIDAVIKDFGMPMGPFRVADFTGIRTFQLVSQTFLVNSPKSFHKSPLIELLLKDGREGIVAKKGFYNYGNVNHGEEAAELKRYLEASRQIAQVRGEYNNVENLLDTDIIEMIFFGVANEACKVIKDDAVTGPTALDVASVFGMGFPSYRGGIIFWADSKGPVYILNRLKEWWREYGSIYKPSSLLEKCAAMNTPLGRIVSRPPSKL</sequence>
<evidence type="ECO:0000259" key="20">
    <source>
        <dbReference type="Pfam" id="PF00725"/>
    </source>
</evidence>
<dbReference type="Gene3D" id="1.10.1040.50">
    <property type="match status" value="1"/>
</dbReference>
<keyword evidence="23" id="KW-1185">Reference proteome</keyword>
<evidence type="ECO:0000256" key="6">
    <source>
        <dbReference type="ARBA" id="ARBA00008750"/>
    </source>
</evidence>
<evidence type="ECO:0000256" key="19">
    <source>
        <dbReference type="RuleBase" id="RU003707"/>
    </source>
</evidence>
<dbReference type="SUPFAM" id="SSF48179">
    <property type="entry name" value="6-phosphogluconate dehydrogenase C-terminal domain-like"/>
    <property type="match status" value="2"/>
</dbReference>
<keyword evidence="9" id="KW-0560">Oxidoreductase</keyword>
<comment type="subcellular location">
    <subcellularLocation>
        <location evidence="3">Peroxisome</location>
    </subcellularLocation>
</comment>
<comment type="similarity">
    <text evidence="19">Belongs to the enoyl-CoA hydratase/isomerase family.</text>
</comment>
<comment type="subunit">
    <text evidence="7">Monomer.</text>
</comment>
<dbReference type="InterPro" id="IPR029045">
    <property type="entry name" value="ClpP/crotonase-like_dom_sf"/>
</dbReference>
<name>A0A9D4UKP4_ADICA</name>
<feature type="domain" description="3-hydroxyacyl-CoA dehydrogenase C-terminal" evidence="20">
    <location>
        <begin position="502"/>
        <end position="595"/>
    </location>
</feature>
<evidence type="ECO:0000313" key="22">
    <source>
        <dbReference type="EMBL" id="KAI5069620.1"/>
    </source>
</evidence>
<evidence type="ECO:0000256" key="7">
    <source>
        <dbReference type="ARBA" id="ARBA00011245"/>
    </source>
</evidence>
<dbReference type="InterPro" id="IPR001753">
    <property type="entry name" value="Enoyl-CoA_hydra/iso"/>
</dbReference>
<dbReference type="PROSITE" id="PS00166">
    <property type="entry name" value="ENOYL_COA_HYDRATASE"/>
    <property type="match status" value="1"/>
</dbReference>
<dbReference type="EMBL" id="JABFUD020000015">
    <property type="protein sequence ID" value="KAI5069620.1"/>
    <property type="molecule type" value="Genomic_DNA"/>
</dbReference>
<dbReference type="InterPro" id="IPR006180">
    <property type="entry name" value="3-OHacyl-CoA_DH_CS"/>
</dbReference>
<comment type="catalytic activity">
    <reaction evidence="1">
        <text>a (3Z)-enoyl-CoA = a 4-saturated (2E)-enoyl-CoA</text>
        <dbReference type="Rhea" id="RHEA:45900"/>
        <dbReference type="ChEBI" id="CHEBI:85097"/>
        <dbReference type="ChEBI" id="CHEBI:85489"/>
        <dbReference type="EC" id="5.3.3.8"/>
    </reaction>
</comment>
<keyword evidence="12" id="KW-0576">Peroxisome</keyword>
<dbReference type="PROSITE" id="PS00067">
    <property type="entry name" value="3HCDH"/>
    <property type="match status" value="1"/>
</dbReference>
<dbReference type="PANTHER" id="PTHR23309:SF49">
    <property type="entry name" value="PEROXISOMAL BIFUNCTIONAL ENZYME"/>
    <property type="match status" value="1"/>
</dbReference>
<evidence type="ECO:0000259" key="21">
    <source>
        <dbReference type="Pfam" id="PF02737"/>
    </source>
</evidence>
<keyword evidence="11" id="KW-0443">Lipid metabolism</keyword>
<organism evidence="22 23">
    <name type="scientific">Adiantum capillus-veneris</name>
    <name type="common">Maidenhair fern</name>
    <dbReference type="NCBI Taxonomy" id="13818"/>
    <lineage>
        <taxon>Eukaryota</taxon>
        <taxon>Viridiplantae</taxon>
        <taxon>Streptophyta</taxon>
        <taxon>Embryophyta</taxon>
        <taxon>Tracheophyta</taxon>
        <taxon>Polypodiopsida</taxon>
        <taxon>Polypodiidae</taxon>
        <taxon>Polypodiales</taxon>
        <taxon>Pteridineae</taxon>
        <taxon>Pteridaceae</taxon>
        <taxon>Vittarioideae</taxon>
        <taxon>Adiantum</taxon>
    </lineage>
</organism>
<dbReference type="InterPro" id="IPR018376">
    <property type="entry name" value="Enoyl-CoA_hyd/isom_CS"/>
</dbReference>
<evidence type="ECO:0000256" key="11">
    <source>
        <dbReference type="ARBA" id="ARBA00023098"/>
    </source>
</evidence>
<evidence type="ECO:0000256" key="9">
    <source>
        <dbReference type="ARBA" id="ARBA00023002"/>
    </source>
</evidence>
<evidence type="ECO:0000256" key="14">
    <source>
        <dbReference type="ARBA" id="ARBA00023239"/>
    </source>
</evidence>
<dbReference type="GO" id="GO:0005777">
    <property type="term" value="C:peroxisome"/>
    <property type="evidence" value="ECO:0007669"/>
    <property type="project" value="UniProtKB-SubCell"/>
</dbReference>
<evidence type="ECO:0000256" key="12">
    <source>
        <dbReference type="ARBA" id="ARBA00023140"/>
    </source>
</evidence>
<evidence type="ECO:0000256" key="3">
    <source>
        <dbReference type="ARBA" id="ARBA00004275"/>
    </source>
</evidence>
<dbReference type="GO" id="GO:0004165">
    <property type="term" value="F:delta(3)-delta(2)-enoyl-CoA isomerase activity"/>
    <property type="evidence" value="ECO:0007669"/>
    <property type="project" value="UniProtKB-EC"/>
</dbReference>
<dbReference type="FunFam" id="3.40.50.720:FF:000009">
    <property type="entry name" value="Fatty oxidation complex, alpha subunit"/>
    <property type="match status" value="1"/>
</dbReference>
<dbReference type="SUPFAM" id="SSF51735">
    <property type="entry name" value="NAD(P)-binding Rossmann-fold domains"/>
    <property type="match status" value="1"/>
</dbReference>
<dbReference type="PANTHER" id="PTHR23309">
    <property type="entry name" value="3-HYDROXYACYL-COA DEHYROGENASE"/>
    <property type="match status" value="1"/>
</dbReference>
<evidence type="ECO:0000256" key="2">
    <source>
        <dbReference type="ARBA" id="ARBA00000765"/>
    </source>
</evidence>
<evidence type="ECO:0000256" key="17">
    <source>
        <dbReference type="ARBA" id="ARBA00023709"/>
    </source>
</evidence>
<comment type="catalytic activity">
    <reaction evidence="2">
        <text>a (3E)-enoyl-CoA = a 4-saturated (2E)-enoyl-CoA</text>
        <dbReference type="Rhea" id="RHEA:45228"/>
        <dbReference type="ChEBI" id="CHEBI:58521"/>
        <dbReference type="ChEBI" id="CHEBI:85097"/>
        <dbReference type="EC" id="5.3.3.8"/>
    </reaction>
</comment>
<dbReference type="GO" id="GO:0006635">
    <property type="term" value="P:fatty acid beta-oxidation"/>
    <property type="evidence" value="ECO:0007669"/>
    <property type="project" value="TreeGrafter"/>
</dbReference>
<evidence type="ECO:0000256" key="13">
    <source>
        <dbReference type="ARBA" id="ARBA00023235"/>
    </source>
</evidence>
<dbReference type="GO" id="GO:0003857">
    <property type="term" value="F:(3S)-3-hydroxyacyl-CoA dehydrogenase (NAD+) activity"/>
    <property type="evidence" value="ECO:0007669"/>
    <property type="project" value="TreeGrafter"/>
</dbReference>
<proteinExistence type="inferred from homology"/>
<dbReference type="Pfam" id="PF02737">
    <property type="entry name" value="3HCDH_N"/>
    <property type="match status" value="1"/>
</dbReference>
<evidence type="ECO:0000256" key="18">
    <source>
        <dbReference type="ARBA" id="ARBA00023717"/>
    </source>
</evidence>
<comment type="catalytic activity">
    <reaction evidence="18">
        <text>a 4-saturated-(3S)-3-hydroxyacyl-CoA = a (3E)-enoyl-CoA + H2O</text>
        <dbReference type="Rhea" id="RHEA:20724"/>
        <dbReference type="ChEBI" id="CHEBI:15377"/>
        <dbReference type="ChEBI" id="CHEBI:58521"/>
        <dbReference type="ChEBI" id="CHEBI:137480"/>
        <dbReference type="EC" id="4.2.1.17"/>
    </reaction>
</comment>
<dbReference type="OrthoDB" id="2018133at2759"/>
<feature type="domain" description="3-hydroxyacyl-CoA dehydrogenase NAD binding" evidence="21">
    <location>
        <begin position="321"/>
        <end position="500"/>
    </location>
</feature>